<dbReference type="EMBL" id="CM000833">
    <property type="protein sequence ID" value="EET03725.1"/>
    <property type="molecule type" value="Genomic_DNA"/>
</dbReference>
<sequence length="67" mass="7532">MNRRRTNVKPRSTNMSIRLARLIALSMLATLVAGVSGCVVEPVQPAAHWHPAHYDVYGYWHPGHWGP</sequence>
<dbReference type="AlphaFoldDB" id="A0A0E1VS30"/>
<proteinExistence type="predicted"/>
<protein>
    <submittedName>
        <fullName evidence="1">Uncharacterized protein</fullName>
    </submittedName>
</protein>
<organism evidence="1">
    <name type="scientific">Burkholderia pseudomallei 1710a</name>
    <dbReference type="NCBI Taxonomy" id="320371"/>
    <lineage>
        <taxon>Bacteria</taxon>
        <taxon>Pseudomonadati</taxon>
        <taxon>Pseudomonadota</taxon>
        <taxon>Betaproteobacteria</taxon>
        <taxon>Burkholderiales</taxon>
        <taxon>Burkholderiaceae</taxon>
        <taxon>Burkholderia</taxon>
        <taxon>pseudomallei group</taxon>
    </lineage>
</organism>
<dbReference type="Proteomes" id="UP000001812">
    <property type="component" value="Chromosome II"/>
</dbReference>
<accession>A0A0E1VS30</accession>
<evidence type="ECO:0000313" key="1">
    <source>
        <dbReference type="EMBL" id="EET03725.1"/>
    </source>
</evidence>
<reference evidence="1" key="1">
    <citation type="submission" date="2009-05" db="EMBL/GenBank/DDBJ databases">
        <authorList>
            <person name="Harkins D.M."/>
            <person name="DeShazer D."/>
            <person name="Woods D.E."/>
            <person name="Brinkac L.M."/>
            <person name="Brown K.A."/>
            <person name="Hung G.C."/>
            <person name="Tuanyok A."/>
            <person name="Zhang B."/>
            <person name="Nierman W.C."/>
        </authorList>
    </citation>
    <scope>NUCLEOTIDE SEQUENCE [LARGE SCALE GENOMIC DNA]</scope>
    <source>
        <strain evidence="1">1710a</strain>
    </source>
</reference>
<gene>
    <name evidence="1" type="ORF">BURPS1710A_A2683</name>
</gene>
<name>A0A0E1VS30_BURPE</name>
<dbReference type="HOGENOM" id="CLU_2932344_0_0_4"/>